<accession>A0A4P7CT86</accession>
<keyword evidence="1" id="KW-0812">Transmembrane</keyword>
<feature type="transmembrane region" description="Helical" evidence="1">
    <location>
        <begin position="195"/>
        <end position="213"/>
    </location>
</feature>
<dbReference type="EMBL" id="CP038148">
    <property type="protein sequence ID" value="QBQ97229.1"/>
    <property type="molecule type" value="Genomic_DNA"/>
</dbReference>
<keyword evidence="1" id="KW-1133">Transmembrane helix</keyword>
<keyword evidence="1" id="KW-0472">Membrane</keyword>
<evidence type="ECO:0000256" key="1">
    <source>
        <dbReference type="SAM" id="Phobius"/>
    </source>
</evidence>
<dbReference type="Pfam" id="PF14023">
    <property type="entry name" value="Bestrophin-like"/>
    <property type="match status" value="1"/>
</dbReference>
<dbReference type="OrthoDB" id="4711656at2"/>
<organism evidence="2 3">
    <name type="scientific">Paraburkholderia pallida</name>
    <dbReference type="NCBI Taxonomy" id="2547399"/>
    <lineage>
        <taxon>Bacteria</taxon>
        <taxon>Pseudomonadati</taxon>
        <taxon>Pseudomonadota</taxon>
        <taxon>Betaproteobacteria</taxon>
        <taxon>Burkholderiales</taxon>
        <taxon>Burkholderiaceae</taxon>
        <taxon>Paraburkholderia</taxon>
    </lineage>
</organism>
<name>A0A4P7CT86_9BURK</name>
<evidence type="ECO:0000313" key="3">
    <source>
        <dbReference type="Proteomes" id="UP000295727"/>
    </source>
</evidence>
<protein>
    <submittedName>
        <fullName evidence="2">DUF4239 domain-containing protein</fullName>
    </submittedName>
</protein>
<dbReference type="InterPro" id="IPR025333">
    <property type="entry name" value="DUF4239"/>
</dbReference>
<feature type="transmembrane region" description="Helical" evidence="1">
    <location>
        <begin position="40"/>
        <end position="61"/>
    </location>
</feature>
<dbReference type="Proteomes" id="UP000295727">
    <property type="component" value="Chromosome 1"/>
</dbReference>
<keyword evidence="3" id="KW-1185">Reference proteome</keyword>
<evidence type="ECO:0000313" key="2">
    <source>
        <dbReference type="EMBL" id="QBQ97229.1"/>
    </source>
</evidence>
<gene>
    <name evidence="2" type="ORF">E1956_08600</name>
</gene>
<feature type="transmembrane region" description="Helical" evidence="1">
    <location>
        <begin position="219"/>
        <end position="239"/>
    </location>
</feature>
<proteinExistence type="predicted"/>
<dbReference type="RefSeq" id="WP_134748217.1">
    <property type="nucleotide sequence ID" value="NZ_CP038148.1"/>
</dbReference>
<feature type="transmembrane region" description="Helical" evidence="1">
    <location>
        <begin position="7"/>
        <end position="28"/>
    </location>
</feature>
<dbReference type="KEGG" id="ppai:E1956_08600"/>
<reference evidence="2 3" key="1">
    <citation type="submission" date="2019-03" db="EMBL/GenBank/DDBJ databases">
        <title>Paraburkholderia sp. 7MH5, isolated from subtropical forest soil.</title>
        <authorList>
            <person name="Gao Z.-H."/>
            <person name="Qiu L.-H."/>
        </authorList>
    </citation>
    <scope>NUCLEOTIDE SEQUENCE [LARGE SCALE GENOMIC DNA]</scope>
    <source>
        <strain evidence="2 3">7MH5</strain>
    </source>
</reference>
<dbReference type="AlphaFoldDB" id="A0A4P7CT86"/>
<sequence length="274" mass="30005">MTEIESALLVFVLLLGGTGLGVLLKPLLPEEHRKHETVQLVQLVLGMLVTFAALVLSLLIASAKTNYDTATDDMRAYSADLIQLDDRLRDYGPDAAAARAALRSYTAAAVASTWPQETPPPGDYYPRVQPATDGEIESVTLGGLLNTVGQQISRFEPHDRYQAAVAARLTDLFGRVRDARWRLIEEAHATISRPFFVMLTLWLVLIFLSFGLIAPHNALALVMIVLGAVSISSTVYVIVDFDTPFTGEIVIPSESMRDALAHMNRPLVPQVQQP</sequence>